<gene>
    <name evidence="1" type="ORF">DIATSA_LOCUS11892</name>
</gene>
<protein>
    <submittedName>
        <fullName evidence="1">Uncharacterized protein</fullName>
    </submittedName>
</protein>
<accession>A0A9N9WGW9</accession>
<dbReference type="OrthoDB" id="6913304at2759"/>
<dbReference type="Proteomes" id="UP001153714">
    <property type="component" value="Chromosome 6"/>
</dbReference>
<reference evidence="1" key="1">
    <citation type="submission" date="2021-12" db="EMBL/GenBank/DDBJ databases">
        <authorList>
            <person name="King R."/>
        </authorList>
    </citation>
    <scope>NUCLEOTIDE SEQUENCE</scope>
</reference>
<dbReference type="AlphaFoldDB" id="A0A9N9WGW9"/>
<evidence type="ECO:0000313" key="1">
    <source>
        <dbReference type="EMBL" id="CAG9794526.1"/>
    </source>
</evidence>
<reference evidence="1" key="2">
    <citation type="submission" date="2022-10" db="EMBL/GenBank/DDBJ databases">
        <authorList>
            <consortium name="ENA_rothamsted_submissions"/>
            <consortium name="culmorum"/>
            <person name="King R."/>
        </authorList>
    </citation>
    <scope>NUCLEOTIDE SEQUENCE</scope>
</reference>
<dbReference type="EMBL" id="OU893337">
    <property type="protein sequence ID" value="CAG9794526.1"/>
    <property type="molecule type" value="Genomic_DNA"/>
</dbReference>
<organism evidence="1 2">
    <name type="scientific">Diatraea saccharalis</name>
    <name type="common">sugarcane borer</name>
    <dbReference type="NCBI Taxonomy" id="40085"/>
    <lineage>
        <taxon>Eukaryota</taxon>
        <taxon>Metazoa</taxon>
        <taxon>Ecdysozoa</taxon>
        <taxon>Arthropoda</taxon>
        <taxon>Hexapoda</taxon>
        <taxon>Insecta</taxon>
        <taxon>Pterygota</taxon>
        <taxon>Neoptera</taxon>
        <taxon>Endopterygota</taxon>
        <taxon>Lepidoptera</taxon>
        <taxon>Glossata</taxon>
        <taxon>Ditrysia</taxon>
        <taxon>Pyraloidea</taxon>
        <taxon>Crambidae</taxon>
        <taxon>Crambinae</taxon>
        <taxon>Diatraea</taxon>
    </lineage>
</organism>
<evidence type="ECO:0000313" key="2">
    <source>
        <dbReference type="Proteomes" id="UP001153714"/>
    </source>
</evidence>
<sequence>MAGAKLRVKQLVEAAISRNLDESAVKIVYENDNLKNDRQDKCNTELVSQQECECIEHEQDLEPSIFQLSVNHDYISSRNNEPHTSRGIHPVTDPDIIEDSQFEQINTYKLPLRNKKINTFPENATFSEENYEDFSLGSDDVFIPESSPNSSTSQSSSEIDVRVSAKDLVVAHPPTSRIQENLLHHKKMLRVLMNMTLTLLHLPVRTRKMDNLKNVIYLENEKYFRLGTTNQKTDLEMKGLGRKKLQPLQERKEKSIYSIKIKSFQKNLYKKEFCVTKTVGFKFNLSFGYPKSDTCATCDAGDSNEEHKANYYAAVEAMQVDRKNLHQVRMSSTLQ</sequence>
<proteinExistence type="predicted"/>
<keyword evidence="2" id="KW-1185">Reference proteome</keyword>
<name>A0A9N9WGW9_9NEOP</name>